<evidence type="ECO:0000256" key="3">
    <source>
        <dbReference type="ARBA" id="ARBA00004735"/>
    </source>
</evidence>
<evidence type="ECO:0000256" key="1">
    <source>
        <dbReference type="ARBA" id="ARBA00001916"/>
    </source>
</evidence>
<dbReference type="GO" id="GO:0006782">
    <property type="term" value="P:protoporphyrinogen IX biosynthetic process"/>
    <property type="evidence" value="ECO:0007669"/>
    <property type="project" value="UniProtKB-UniPathway"/>
</dbReference>
<evidence type="ECO:0000256" key="8">
    <source>
        <dbReference type="ARBA" id="ARBA00033064"/>
    </source>
</evidence>
<evidence type="ECO:0000256" key="2">
    <source>
        <dbReference type="ARBA" id="ARBA00002869"/>
    </source>
</evidence>
<dbReference type="GO" id="GO:0004418">
    <property type="term" value="F:hydroxymethylbilane synthase activity"/>
    <property type="evidence" value="ECO:0007669"/>
    <property type="project" value="UniProtKB-EC"/>
</dbReference>
<dbReference type="UniPathway" id="UPA00251">
    <property type="reaction ID" value="UER00319"/>
</dbReference>
<dbReference type="Gene3D" id="3.30.160.40">
    <property type="entry name" value="Porphobilinogen deaminase, C-terminal domain"/>
    <property type="match status" value="1"/>
</dbReference>
<dbReference type="SUPFAM" id="SSF53850">
    <property type="entry name" value="Periplasmic binding protein-like II"/>
    <property type="match status" value="1"/>
</dbReference>
<dbReference type="PRINTS" id="PR00151">
    <property type="entry name" value="PORPHBDMNASE"/>
</dbReference>
<dbReference type="InterPro" id="IPR036803">
    <property type="entry name" value="Porphobilinogen_deaminase_C_sf"/>
</dbReference>
<keyword evidence="7" id="KW-0627">Porphyrin biosynthesis</keyword>
<accession>T2MHP2</accession>
<dbReference type="InterPro" id="IPR022419">
    <property type="entry name" value="Porphobilin_deaminase_cofac_BS"/>
</dbReference>
<comment type="similarity">
    <text evidence="4">Belongs to the HMBS family.</text>
</comment>
<keyword evidence="6" id="KW-0808">Transferase</keyword>
<dbReference type="Pfam" id="PF01379">
    <property type="entry name" value="Porphobil_deam"/>
    <property type="match status" value="1"/>
</dbReference>
<dbReference type="Gene3D" id="3.40.190.10">
    <property type="entry name" value="Periplasmic binding protein-like II"/>
    <property type="match status" value="2"/>
</dbReference>
<dbReference type="InterPro" id="IPR022417">
    <property type="entry name" value="Porphobilin_deaminase_N"/>
</dbReference>
<dbReference type="EMBL" id="HAAD01005233">
    <property type="protein sequence ID" value="CDG71465.1"/>
    <property type="molecule type" value="mRNA"/>
</dbReference>
<feature type="domain" description="Porphobilinogen deaminase C-terminal" evidence="10">
    <location>
        <begin position="255"/>
        <end position="300"/>
    </location>
</feature>
<dbReference type="Pfam" id="PF03900">
    <property type="entry name" value="Porphobil_deamC"/>
    <property type="match status" value="1"/>
</dbReference>
<evidence type="ECO:0000259" key="9">
    <source>
        <dbReference type="Pfam" id="PF01379"/>
    </source>
</evidence>
<name>T2MHP2_HYDVU</name>
<dbReference type="EC" id="2.5.1.61" evidence="5"/>
<dbReference type="FunFam" id="3.40.190.10:FF:000004">
    <property type="entry name" value="Porphobilinogen deaminase"/>
    <property type="match status" value="1"/>
</dbReference>
<evidence type="ECO:0000256" key="7">
    <source>
        <dbReference type="ARBA" id="ARBA00023244"/>
    </source>
</evidence>
<dbReference type="FunFam" id="3.40.190.10:FF:000005">
    <property type="entry name" value="Porphobilinogen deaminase"/>
    <property type="match status" value="1"/>
</dbReference>
<dbReference type="AlphaFoldDB" id="T2MHP2"/>
<dbReference type="CDD" id="cd13645">
    <property type="entry name" value="PBP2_HuPBGD_like"/>
    <property type="match status" value="1"/>
</dbReference>
<evidence type="ECO:0000256" key="6">
    <source>
        <dbReference type="ARBA" id="ARBA00022679"/>
    </source>
</evidence>
<dbReference type="SUPFAM" id="SSF54782">
    <property type="entry name" value="Porphobilinogen deaminase (hydroxymethylbilane synthase), C-terminal domain"/>
    <property type="match status" value="1"/>
</dbReference>
<dbReference type="NCBIfam" id="TIGR00212">
    <property type="entry name" value="hemC"/>
    <property type="match status" value="1"/>
</dbReference>
<dbReference type="PANTHER" id="PTHR11557:SF0">
    <property type="entry name" value="PORPHOBILINOGEN DEAMINASE"/>
    <property type="match status" value="1"/>
</dbReference>
<reference evidence="11" key="1">
    <citation type="journal article" date="2013" name="Genome Biol. Evol.">
        <title>Punctuated emergences of genetic and phenotypic innovations in eumetazoan, bilaterian, euteleostome, and hominidae ancestors.</title>
        <authorList>
            <person name="Wenger Y."/>
            <person name="Galliot B."/>
        </authorList>
    </citation>
    <scope>NUCLEOTIDE SEQUENCE</scope>
    <source>
        <tissue evidence="11">Whole animals</tissue>
    </source>
</reference>
<evidence type="ECO:0000313" key="11">
    <source>
        <dbReference type="EMBL" id="CDG71465.1"/>
    </source>
</evidence>
<comment type="cofactor">
    <cofactor evidence="1">
        <name>dipyrromethane</name>
        <dbReference type="ChEBI" id="CHEBI:60342"/>
    </cofactor>
</comment>
<feature type="non-terminal residue" evidence="11">
    <location>
        <position position="418"/>
    </location>
</feature>
<protein>
    <recommendedName>
        <fullName evidence="5">hydroxymethylbilane synthase</fullName>
        <ecNumber evidence="5">2.5.1.61</ecNumber>
    </recommendedName>
    <alternativeName>
        <fullName evidence="8">Hydroxymethylbilane synthase</fullName>
    </alternativeName>
</protein>
<dbReference type="PANTHER" id="PTHR11557">
    <property type="entry name" value="PORPHOBILINOGEN DEAMINASE"/>
    <property type="match status" value="1"/>
</dbReference>
<feature type="domain" description="Porphobilinogen deaminase N-terminal" evidence="9">
    <location>
        <begin position="31"/>
        <end position="241"/>
    </location>
</feature>
<evidence type="ECO:0000259" key="10">
    <source>
        <dbReference type="Pfam" id="PF03900"/>
    </source>
</evidence>
<proteinExistence type="evidence at transcript level"/>
<evidence type="ECO:0000256" key="5">
    <source>
        <dbReference type="ARBA" id="ARBA00012655"/>
    </source>
</evidence>
<dbReference type="InterPro" id="IPR000860">
    <property type="entry name" value="HemC"/>
</dbReference>
<dbReference type="PROSITE" id="PS00533">
    <property type="entry name" value="PORPHOBILINOGEN_DEAM"/>
    <property type="match status" value="1"/>
</dbReference>
<evidence type="ECO:0000256" key="4">
    <source>
        <dbReference type="ARBA" id="ARBA00005638"/>
    </source>
</evidence>
<sequence length="418" mass="46644">MSELLKRKIHETEDNGSSKKKYSLVTEKTSVVVGSRKSQLAVIQTKSIVAALCQKEKDVECIIETMDTLGDKILHIALPKIGEKSLFTKDLELALSEKRVDFLVHSLKDLPTTLPQGMAISTIYKRDDPRDCIIFHPKHNGKKLADLPENSIIGTSSLRRVAQLKRKYNKLTFQSVRGNLNTRLQKLEEESLYDAIVLAKAGVDRMGWTEKIGQILSEDECLYAIGQGAITVEVRNDDKYTISILAQLTDMETLLACVAERCFMRTLNGGCSTPIACHSQFSGNNYSLRGIVLNADGSRFLDSTVSTTLQVNILTDQNEPPSYTVSKSGVVINSLYINEFIKAEKCGEELAYCLKKLGADDVLKEVRSKLPNISNIHVPISKKVKSMLIEDLRVNLTYDKNNSNNKDATKILRLFGIR</sequence>
<dbReference type="GO" id="GO:0005737">
    <property type="term" value="C:cytoplasm"/>
    <property type="evidence" value="ECO:0007669"/>
    <property type="project" value="TreeGrafter"/>
</dbReference>
<dbReference type="InterPro" id="IPR022418">
    <property type="entry name" value="Porphobilinogen_deaminase_C"/>
</dbReference>
<comment type="pathway">
    <text evidence="3">Porphyrin-containing compound metabolism; protoporphyrin-IX biosynthesis; coproporphyrinogen-III from 5-aminolevulinate: step 2/4.</text>
</comment>
<gene>
    <name evidence="11" type="primary">HMBS</name>
</gene>
<organism evidence="11">
    <name type="scientific">Hydra vulgaris</name>
    <name type="common">Hydra</name>
    <name type="synonym">Hydra attenuata</name>
    <dbReference type="NCBI Taxonomy" id="6087"/>
    <lineage>
        <taxon>Eukaryota</taxon>
        <taxon>Metazoa</taxon>
        <taxon>Cnidaria</taxon>
        <taxon>Hydrozoa</taxon>
        <taxon>Hydroidolina</taxon>
        <taxon>Anthoathecata</taxon>
        <taxon>Aplanulata</taxon>
        <taxon>Hydridae</taxon>
        <taxon>Hydra</taxon>
    </lineage>
</organism>
<dbReference type="OrthoDB" id="564646at2759"/>
<comment type="function">
    <text evidence="2">Tetrapolymerization of the monopyrrole PBG into the hydroxymethylbilane pre-uroporphyrinogen in several discrete steps.</text>
</comment>